<feature type="transmembrane region" description="Helical" evidence="2">
    <location>
        <begin position="306"/>
        <end position="324"/>
    </location>
</feature>
<evidence type="ECO:0000313" key="3">
    <source>
        <dbReference type="EMBL" id="OGZ42738.1"/>
    </source>
</evidence>
<feature type="transmembrane region" description="Helical" evidence="2">
    <location>
        <begin position="281"/>
        <end position="299"/>
    </location>
</feature>
<organism evidence="3 4">
    <name type="scientific">Candidatus Ryanbacteria bacterium RIFCSPHIGHO2_01_45_13</name>
    <dbReference type="NCBI Taxonomy" id="1802112"/>
    <lineage>
        <taxon>Bacteria</taxon>
        <taxon>Candidatus Ryaniibacteriota</taxon>
    </lineage>
</organism>
<keyword evidence="2" id="KW-0812">Transmembrane</keyword>
<dbReference type="Proteomes" id="UP000176700">
    <property type="component" value="Unassembled WGS sequence"/>
</dbReference>
<dbReference type="Pfam" id="PF13181">
    <property type="entry name" value="TPR_8"/>
    <property type="match status" value="1"/>
</dbReference>
<dbReference type="GO" id="GO:0035269">
    <property type="term" value="P:protein O-linked glycosylation via mannose"/>
    <property type="evidence" value="ECO:0007669"/>
    <property type="project" value="TreeGrafter"/>
</dbReference>
<feature type="repeat" description="TPR" evidence="1">
    <location>
        <begin position="405"/>
        <end position="438"/>
    </location>
</feature>
<dbReference type="InterPro" id="IPR052384">
    <property type="entry name" value="TMTC_O-mannosyltransferase"/>
</dbReference>
<sequence>MEHTLLKGYLPFLWILLLGGIMYAPVMTFDFVYFDDTKLIHHNLHFLNKPANILQFFRHDILYPTDRSAYYRPMLTVSFMAGALFSNTAIPFPHFLINILLHLTASSVLFIFLITMQYKRALALLFSLIFVAHPILTQTVGWLPGRNDSLLTIFILLAFIFFIRYVNTATWKHYTVSMLFYLLALFTKESTLFFLPLAVFYTYGIARIKNAHARLLRPASGWLLLTLIWFAARKAALGASAFPIFKIIKAMVEHAPAILLYVGKIFFPFNLSAMPTLGNTTLMYGVVAMLLVLLFLFFSKEKRYPFLIFGAAWFFVFLLPSFFTDDPSLTPIFYEHRIYLPLIGLFIILMEIDFIKNIKPEKHGVAAAIVLLILVFSFLTIRHSQNFKNRLQFWEHAVKTAPTLPRAFSGLGSVYLEKGIYDKAEEMYLKGIALNPDEQVLHGNLGLVYYYTNRFQEAEQEFKKELSKNPYNSDTYLNLGVLYFLKLGRFEDARDTWEKALTFNPHYLPIHENLAIYYYEIEKDIATAVRHIEEIQRSNGKPQQSLLDILDEYSKSKIQSTNNKTNLNMIFSSIKNKVYI</sequence>
<accession>A0A1G2FYP8</accession>
<dbReference type="InterPro" id="IPR019734">
    <property type="entry name" value="TPR_rpt"/>
</dbReference>
<keyword evidence="2" id="KW-0472">Membrane</keyword>
<keyword evidence="2" id="KW-1133">Transmembrane helix</keyword>
<gene>
    <name evidence="3" type="ORF">A2W41_03290</name>
</gene>
<feature type="transmembrane region" description="Helical" evidence="2">
    <location>
        <begin position="149"/>
        <end position="167"/>
    </location>
</feature>
<feature type="transmembrane region" description="Helical" evidence="2">
    <location>
        <begin position="336"/>
        <end position="352"/>
    </location>
</feature>
<name>A0A1G2FYP8_9BACT</name>
<dbReference type="SUPFAM" id="SSF48452">
    <property type="entry name" value="TPR-like"/>
    <property type="match status" value="1"/>
</dbReference>
<feature type="transmembrane region" description="Helical" evidence="2">
    <location>
        <begin position="121"/>
        <end position="143"/>
    </location>
</feature>
<dbReference type="PROSITE" id="PS50005">
    <property type="entry name" value="TPR"/>
    <property type="match status" value="2"/>
</dbReference>
<dbReference type="SMART" id="SM00028">
    <property type="entry name" value="TPR"/>
    <property type="match status" value="3"/>
</dbReference>
<evidence type="ECO:0000256" key="1">
    <source>
        <dbReference type="PROSITE-ProRule" id="PRU00339"/>
    </source>
</evidence>
<dbReference type="EMBL" id="MHNI01000014">
    <property type="protein sequence ID" value="OGZ42738.1"/>
    <property type="molecule type" value="Genomic_DNA"/>
</dbReference>
<proteinExistence type="predicted"/>
<dbReference type="Gene3D" id="1.25.40.10">
    <property type="entry name" value="Tetratricopeptide repeat domain"/>
    <property type="match status" value="1"/>
</dbReference>
<dbReference type="GO" id="GO:0000030">
    <property type="term" value="F:mannosyltransferase activity"/>
    <property type="evidence" value="ECO:0007669"/>
    <property type="project" value="TreeGrafter"/>
</dbReference>
<feature type="transmembrane region" description="Helical" evidence="2">
    <location>
        <begin position="12"/>
        <end position="34"/>
    </location>
</feature>
<dbReference type="AlphaFoldDB" id="A0A1G2FYP8"/>
<feature type="transmembrane region" description="Helical" evidence="2">
    <location>
        <begin position="95"/>
        <end position="114"/>
    </location>
</feature>
<comment type="caution">
    <text evidence="3">The sequence shown here is derived from an EMBL/GenBank/DDBJ whole genome shotgun (WGS) entry which is preliminary data.</text>
</comment>
<dbReference type="PROSITE" id="PS50293">
    <property type="entry name" value="TPR_REGION"/>
    <property type="match status" value="1"/>
</dbReference>
<dbReference type="PANTHER" id="PTHR44216:SF3">
    <property type="entry name" value="PROTEIN O-MANNOSYL-TRANSFERASE TMTC2"/>
    <property type="match status" value="1"/>
</dbReference>
<dbReference type="PANTHER" id="PTHR44216">
    <property type="entry name" value="PROTEIN O-MANNOSYL-TRANSFERASE TMTC2"/>
    <property type="match status" value="1"/>
</dbReference>
<feature type="transmembrane region" description="Helical" evidence="2">
    <location>
        <begin position="257"/>
        <end position="275"/>
    </location>
</feature>
<evidence type="ECO:0000256" key="2">
    <source>
        <dbReference type="SAM" id="Phobius"/>
    </source>
</evidence>
<feature type="transmembrane region" description="Helical" evidence="2">
    <location>
        <begin position="179"/>
        <end position="201"/>
    </location>
</feature>
<feature type="transmembrane region" description="Helical" evidence="2">
    <location>
        <begin position="364"/>
        <end position="381"/>
    </location>
</feature>
<feature type="repeat" description="TPR" evidence="1">
    <location>
        <begin position="439"/>
        <end position="472"/>
    </location>
</feature>
<evidence type="ECO:0000313" key="4">
    <source>
        <dbReference type="Proteomes" id="UP000176700"/>
    </source>
</evidence>
<feature type="transmembrane region" description="Helical" evidence="2">
    <location>
        <begin position="221"/>
        <end position="245"/>
    </location>
</feature>
<reference evidence="3 4" key="1">
    <citation type="journal article" date="2016" name="Nat. Commun.">
        <title>Thousands of microbial genomes shed light on interconnected biogeochemical processes in an aquifer system.</title>
        <authorList>
            <person name="Anantharaman K."/>
            <person name="Brown C.T."/>
            <person name="Hug L.A."/>
            <person name="Sharon I."/>
            <person name="Castelle C.J."/>
            <person name="Probst A.J."/>
            <person name="Thomas B.C."/>
            <person name="Singh A."/>
            <person name="Wilkins M.J."/>
            <person name="Karaoz U."/>
            <person name="Brodie E.L."/>
            <person name="Williams K.H."/>
            <person name="Hubbard S.S."/>
            <person name="Banfield J.F."/>
        </authorList>
    </citation>
    <scope>NUCLEOTIDE SEQUENCE [LARGE SCALE GENOMIC DNA]</scope>
</reference>
<keyword evidence="1" id="KW-0802">TPR repeat</keyword>
<dbReference type="InterPro" id="IPR011990">
    <property type="entry name" value="TPR-like_helical_dom_sf"/>
</dbReference>
<dbReference type="Pfam" id="PF13432">
    <property type="entry name" value="TPR_16"/>
    <property type="match status" value="1"/>
</dbReference>
<protein>
    <submittedName>
        <fullName evidence="3">Uncharacterized protein</fullName>
    </submittedName>
</protein>